<dbReference type="Gene3D" id="2.40.10.240">
    <property type="entry name" value="QueA-like"/>
    <property type="match status" value="1"/>
</dbReference>
<dbReference type="Proteomes" id="UP001058120">
    <property type="component" value="Chromosome"/>
</dbReference>
<name>A0ABY5Y164_9BACT</name>
<dbReference type="InterPro" id="IPR036100">
    <property type="entry name" value="QueA_sf"/>
</dbReference>
<protein>
    <recommendedName>
        <fullName evidence="5">S-adenosylmethionine:tRNA ribosyltransferase-isomerase</fullName>
        <ecNumber evidence="5">2.4.99.17</ecNumber>
    </recommendedName>
    <alternativeName>
        <fullName evidence="5">Queuosine biosynthesis protein QueA</fullName>
    </alternativeName>
</protein>
<comment type="similarity">
    <text evidence="5">Belongs to the QueA family.</text>
</comment>
<dbReference type="InterPro" id="IPR042118">
    <property type="entry name" value="QueA_dom1"/>
</dbReference>
<dbReference type="PANTHER" id="PTHR30307:SF0">
    <property type="entry name" value="S-ADENOSYLMETHIONINE:TRNA RIBOSYLTRANSFERASE-ISOMERASE"/>
    <property type="match status" value="1"/>
</dbReference>
<reference evidence="6" key="1">
    <citation type="submission" date="2020-12" db="EMBL/GenBank/DDBJ databases">
        <title>Taurinivorans muris gen. nov., sp. nov., fundamental and realized metabolic niche of a ubiquitous sulfidogenic bacterium in the murine intestine.</title>
        <authorList>
            <person name="Ye H."/>
            <person name="Hanson B.T."/>
            <person name="Loy A."/>
        </authorList>
    </citation>
    <scope>NUCLEOTIDE SEQUENCE</scope>
    <source>
        <strain evidence="6">LT0009</strain>
    </source>
</reference>
<proteinExistence type="inferred from homology"/>
<organism evidence="6 7">
    <name type="scientific">Taurinivorans muris</name>
    <dbReference type="NCBI Taxonomy" id="2787751"/>
    <lineage>
        <taxon>Bacteria</taxon>
        <taxon>Pseudomonadati</taxon>
        <taxon>Thermodesulfobacteriota</taxon>
        <taxon>Desulfovibrionia</taxon>
        <taxon>Desulfovibrionales</taxon>
        <taxon>Desulfovibrionaceae</taxon>
        <taxon>Taurinivorans</taxon>
    </lineage>
</organism>
<dbReference type="Pfam" id="PF02547">
    <property type="entry name" value="Queuosine_synth"/>
    <property type="match status" value="1"/>
</dbReference>
<sequence>MNDKNLFLLNSYDYVLPEERIAQCPASERQNSRLLFLERKTGKYADHTFKDIVQLLPDNALIIANNSKVIPARLQGHRKSGSKIELLFLEPAPLIDRKARKNGEYRIARTEVLLKGAKRVKPGETLDFPEMELTALEKRDFGKHIVSITYKDSLVPLLKKYGDLPLPPYIKREHGSEREDFTRYQTVYAKEKNIGSVAAPTAGLHFTEEIRRELLKKGCSWQELTLHVGYGTFSPVRADDIREHVMHSEYVEISAETAQAINNAKKKGCPVIAVGTTSTRSLEGMAQAFSEAKLGQNNAFFCSNSEELNENSLFPSHGCFGHTDIFLYPGKEFHIVDGLITNFHLPKSSLIMLVSAFAGYEHVMRAYRHAIEAEYRFFSYGDAMLIV</sequence>
<evidence type="ECO:0000256" key="3">
    <source>
        <dbReference type="ARBA" id="ARBA00022691"/>
    </source>
</evidence>
<gene>
    <name evidence="5 6" type="primary">queA</name>
    <name evidence="6" type="ORF">JBF11_05910</name>
</gene>
<dbReference type="InterPro" id="IPR042119">
    <property type="entry name" value="QueA_dom2"/>
</dbReference>
<dbReference type="NCBIfam" id="TIGR00113">
    <property type="entry name" value="queA"/>
    <property type="match status" value="1"/>
</dbReference>
<dbReference type="SUPFAM" id="SSF111337">
    <property type="entry name" value="QueA-like"/>
    <property type="match status" value="1"/>
</dbReference>
<dbReference type="HAMAP" id="MF_00113">
    <property type="entry name" value="QueA"/>
    <property type="match status" value="1"/>
</dbReference>
<evidence type="ECO:0000313" key="7">
    <source>
        <dbReference type="Proteomes" id="UP001058120"/>
    </source>
</evidence>
<evidence type="ECO:0000256" key="4">
    <source>
        <dbReference type="ARBA" id="ARBA00022785"/>
    </source>
</evidence>
<dbReference type="InterPro" id="IPR003699">
    <property type="entry name" value="QueA"/>
</dbReference>
<comment type="subunit">
    <text evidence="5">Monomer.</text>
</comment>
<dbReference type="EMBL" id="CP065938">
    <property type="protein sequence ID" value="UWX05018.1"/>
    <property type="molecule type" value="Genomic_DNA"/>
</dbReference>
<evidence type="ECO:0000256" key="1">
    <source>
        <dbReference type="ARBA" id="ARBA00022490"/>
    </source>
</evidence>
<evidence type="ECO:0000313" key="6">
    <source>
        <dbReference type="EMBL" id="UWX05018.1"/>
    </source>
</evidence>
<comment type="subcellular location">
    <subcellularLocation>
        <location evidence="5">Cytoplasm</location>
    </subcellularLocation>
</comment>
<dbReference type="Gene3D" id="3.40.1780.10">
    <property type="entry name" value="QueA-like"/>
    <property type="match status" value="1"/>
</dbReference>
<keyword evidence="1 5" id="KW-0963">Cytoplasm</keyword>
<dbReference type="EC" id="2.4.99.17" evidence="5"/>
<evidence type="ECO:0000256" key="5">
    <source>
        <dbReference type="HAMAP-Rule" id="MF_00113"/>
    </source>
</evidence>
<comment type="pathway">
    <text evidence="5">tRNA modification; tRNA-queuosine biosynthesis.</text>
</comment>
<keyword evidence="6" id="KW-0328">Glycosyltransferase</keyword>
<accession>A0ABY5Y164</accession>
<keyword evidence="4 5" id="KW-0671">Queuosine biosynthesis</keyword>
<keyword evidence="3 5" id="KW-0949">S-adenosyl-L-methionine</keyword>
<comment type="catalytic activity">
    <reaction evidence="5">
        <text>7-aminomethyl-7-carbaguanosine(34) in tRNA + S-adenosyl-L-methionine = epoxyqueuosine(34) in tRNA + adenine + L-methionine + 2 H(+)</text>
        <dbReference type="Rhea" id="RHEA:32155"/>
        <dbReference type="Rhea" id="RHEA-COMP:10342"/>
        <dbReference type="Rhea" id="RHEA-COMP:18582"/>
        <dbReference type="ChEBI" id="CHEBI:15378"/>
        <dbReference type="ChEBI" id="CHEBI:16708"/>
        <dbReference type="ChEBI" id="CHEBI:57844"/>
        <dbReference type="ChEBI" id="CHEBI:59789"/>
        <dbReference type="ChEBI" id="CHEBI:82833"/>
        <dbReference type="ChEBI" id="CHEBI:194443"/>
        <dbReference type="EC" id="2.4.99.17"/>
    </reaction>
</comment>
<keyword evidence="2 5" id="KW-0808">Transferase</keyword>
<dbReference type="GO" id="GO:0051075">
    <property type="term" value="F:S-adenosylmethionine:tRNA ribosyltransferase-isomerase activity"/>
    <property type="evidence" value="ECO:0007669"/>
    <property type="project" value="UniProtKB-EC"/>
</dbReference>
<keyword evidence="7" id="KW-1185">Reference proteome</keyword>
<comment type="function">
    <text evidence="5">Transfers and isomerizes the ribose moiety from AdoMet to the 7-aminomethyl group of 7-deazaguanine (preQ1-tRNA) to give epoxyqueuosine (oQ-tRNA).</text>
</comment>
<dbReference type="PANTHER" id="PTHR30307">
    <property type="entry name" value="S-ADENOSYLMETHIONINE:TRNA RIBOSYLTRANSFERASE-ISOMERASE"/>
    <property type="match status" value="1"/>
</dbReference>
<dbReference type="NCBIfam" id="NF001140">
    <property type="entry name" value="PRK00147.1"/>
    <property type="match status" value="1"/>
</dbReference>
<evidence type="ECO:0000256" key="2">
    <source>
        <dbReference type="ARBA" id="ARBA00022679"/>
    </source>
</evidence>
<dbReference type="RefSeq" id="WP_334314576.1">
    <property type="nucleotide sequence ID" value="NZ_CP065938.1"/>
</dbReference>